<dbReference type="STRING" id="336292.SAMN05660710_03579"/>
<dbReference type="InterPro" id="IPR036390">
    <property type="entry name" value="WH_DNA-bd_sf"/>
</dbReference>
<dbReference type="RefSeq" id="WP_090747995.1">
    <property type="nucleotide sequence ID" value="NZ_FMVT01000019.1"/>
</dbReference>
<protein>
    <recommendedName>
        <fullName evidence="3">Helix-turn-helix domain-containing protein</fullName>
    </recommendedName>
</protein>
<gene>
    <name evidence="1" type="ORF">SAMN05660710_03579</name>
</gene>
<dbReference type="EMBL" id="FMVT01000019">
    <property type="protein sequence ID" value="SCY93921.1"/>
    <property type="molecule type" value="Genomic_DNA"/>
</dbReference>
<dbReference type="AlphaFoldDB" id="A0A1G5K160"/>
<dbReference type="Gene3D" id="1.10.10.10">
    <property type="entry name" value="Winged helix-like DNA-binding domain superfamily/Winged helix DNA-binding domain"/>
    <property type="match status" value="1"/>
</dbReference>
<dbReference type="InterPro" id="IPR036388">
    <property type="entry name" value="WH-like_DNA-bd_sf"/>
</dbReference>
<dbReference type="OrthoDB" id="7773702at2"/>
<proteinExistence type="predicted"/>
<accession>A0A1G5K160</accession>
<keyword evidence="2" id="KW-1185">Reference proteome</keyword>
<dbReference type="SUPFAM" id="SSF46785">
    <property type="entry name" value="Winged helix' DNA-binding domain"/>
    <property type="match status" value="1"/>
</dbReference>
<reference evidence="1 2" key="1">
    <citation type="submission" date="2016-10" db="EMBL/GenBank/DDBJ databases">
        <authorList>
            <person name="de Groot N.N."/>
        </authorList>
    </citation>
    <scope>NUCLEOTIDE SEQUENCE [LARGE SCALE GENOMIC DNA]</scope>
    <source>
        <strain evidence="1 2">CGMCC 1.8925</strain>
    </source>
</reference>
<sequence length="289" mass="32852">MSARSSNRKSRRGDYVNKEAQFWAESFLKMPMGPKSLLLFLARKGDTYGCSYYKQEDLADHIGCSPRSVQDHLGRLKDYGLIRVIGRCETQKQISNVYHVIGWVGREQLPPLGHPKLGKYIKEISHAEHLEALRRQNSLHQPEKSANHNNNTELMTTLGEENVLEACIAALGAWITAREQDLLRDDYLILLHLIEQGYSVDAHILPVLRRKAEMRRKARLIRTWDYFGDAIAEYASNVSAELEQAFRKAPQAKPACADPKEEQDRAVLQKIYDNLKRTPPGVNSGEGSE</sequence>
<evidence type="ECO:0000313" key="2">
    <source>
        <dbReference type="Proteomes" id="UP000199502"/>
    </source>
</evidence>
<organism evidence="1 2">
    <name type="scientific">Paracoccus tibetensis</name>
    <dbReference type="NCBI Taxonomy" id="336292"/>
    <lineage>
        <taxon>Bacteria</taxon>
        <taxon>Pseudomonadati</taxon>
        <taxon>Pseudomonadota</taxon>
        <taxon>Alphaproteobacteria</taxon>
        <taxon>Rhodobacterales</taxon>
        <taxon>Paracoccaceae</taxon>
        <taxon>Paracoccus</taxon>
    </lineage>
</organism>
<dbReference type="Proteomes" id="UP000199502">
    <property type="component" value="Unassembled WGS sequence"/>
</dbReference>
<evidence type="ECO:0008006" key="3">
    <source>
        <dbReference type="Google" id="ProtNLM"/>
    </source>
</evidence>
<dbReference type="Pfam" id="PF13730">
    <property type="entry name" value="HTH_36"/>
    <property type="match status" value="1"/>
</dbReference>
<evidence type="ECO:0000313" key="1">
    <source>
        <dbReference type="EMBL" id="SCY93921.1"/>
    </source>
</evidence>
<name>A0A1G5K160_9RHOB</name>